<dbReference type="Proteomes" id="UP001189429">
    <property type="component" value="Unassembled WGS sequence"/>
</dbReference>
<organism evidence="2 3">
    <name type="scientific">Prorocentrum cordatum</name>
    <dbReference type="NCBI Taxonomy" id="2364126"/>
    <lineage>
        <taxon>Eukaryota</taxon>
        <taxon>Sar</taxon>
        <taxon>Alveolata</taxon>
        <taxon>Dinophyceae</taxon>
        <taxon>Prorocentrales</taxon>
        <taxon>Prorocentraceae</taxon>
        <taxon>Prorocentrum</taxon>
    </lineage>
</organism>
<feature type="non-terminal residue" evidence="2">
    <location>
        <position position="1"/>
    </location>
</feature>
<dbReference type="EMBL" id="CAUYUJ010021856">
    <property type="protein sequence ID" value="CAK0907445.1"/>
    <property type="molecule type" value="Genomic_DNA"/>
</dbReference>
<reference evidence="2" key="1">
    <citation type="submission" date="2023-10" db="EMBL/GenBank/DDBJ databases">
        <authorList>
            <person name="Chen Y."/>
            <person name="Shah S."/>
            <person name="Dougan E. K."/>
            <person name="Thang M."/>
            <person name="Chan C."/>
        </authorList>
    </citation>
    <scope>NUCLEOTIDE SEQUENCE [LARGE SCALE GENOMIC DNA]</scope>
</reference>
<gene>
    <name evidence="2" type="ORF">PCOR1329_LOCUS82452</name>
</gene>
<sequence>KSAGALRKWTKPKVPWEPLVPQSAREAKPRLGEPPETAPAGETHQHVAMMDPQTAANAALQEWESIWRYQVDWAAPWFEPPAVDEPMLPPILGHHALHSCKAFSGLGESNIHPRLWAQGPAVGLAGLGSILNCIERGSDWPVSQQCIIFWLQPKPKGGVRNLGLLPELARVWEKIRRPDIQKWQNRNPRAYDWAAKGRSAERAAWMQGLLTEGSLAQGEAIATTYYDLRKCYETVLHSLIWSGGLRGGFPKPLLRVILSVFSSMRRAVLNGCYTEGNFWAQGIVAGSVFGPLCLSLVLIGAIDDLRDVAAAAALHTKLTDEIAFAFEQVLKLQVSRGRGGKTVVAVSHGRVERQFGNQNKQMGIQVVREAVHLGVTQSAARRRRVGAQSKRTMEAKARSWNIQRVKAAGGAAEKVVKLGIVPSELYGTRVQGATDTLITTLRQTVAAAFPGCNKGRSAALVLLAEDADPAVLANAGPIVEWARAWQEATDIATRDLLVASWRSW</sequence>
<feature type="non-terminal residue" evidence="2">
    <location>
        <position position="504"/>
    </location>
</feature>
<comment type="caution">
    <text evidence="2">The sequence shown here is derived from an EMBL/GenBank/DDBJ whole genome shotgun (WGS) entry which is preliminary data.</text>
</comment>
<name>A0ABN9Y8D6_9DINO</name>
<feature type="region of interest" description="Disordered" evidence="1">
    <location>
        <begin position="1"/>
        <end position="43"/>
    </location>
</feature>
<evidence type="ECO:0008006" key="4">
    <source>
        <dbReference type="Google" id="ProtNLM"/>
    </source>
</evidence>
<evidence type="ECO:0000313" key="2">
    <source>
        <dbReference type="EMBL" id="CAK0907445.1"/>
    </source>
</evidence>
<proteinExistence type="predicted"/>
<keyword evidence="3" id="KW-1185">Reference proteome</keyword>
<evidence type="ECO:0000256" key="1">
    <source>
        <dbReference type="SAM" id="MobiDB-lite"/>
    </source>
</evidence>
<protein>
    <recommendedName>
        <fullName evidence="4">Reverse transcriptase domain-containing protein</fullName>
    </recommendedName>
</protein>
<accession>A0ABN9Y8D6</accession>
<evidence type="ECO:0000313" key="3">
    <source>
        <dbReference type="Proteomes" id="UP001189429"/>
    </source>
</evidence>